<dbReference type="InterPro" id="IPR000489">
    <property type="entry name" value="Pterin-binding_dom"/>
</dbReference>
<dbReference type="InterPro" id="IPR011005">
    <property type="entry name" value="Dihydropteroate_synth-like_sf"/>
</dbReference>
<dbReference type="Gene3D" id="3.20.20.20">
    <property type="entry name" value="Dihydropteroate synthase-like"/>
    <property type="match status" value="1"/>
</dbReference>
<dbReference type="Proteomes" id="UP000825123">
    <property type="component" value="Chromosome"/>
</dbReference>
<dbReference type="InterPro" id="IPR005236">
    <property type="entry name" value="Dihydropt_synth"/>
</dbReference>
<evidence type="ECO:0000259" key="1">
    <source>
        <dbReference type="PROSITE" id="PS50972"/>
    </source>
</evidence>
<dbReference type="GeneID" id="66162583"/>
<proteinExistence type="predicted"/>
<accession>A0A8D5U5T7</accession>
<dbReference type="InterPro" id="IPR025595">
    <property type="entry name" value="PterinBD-DUF4346"/>
</dbReference>
<keyword evidence="3" id="KW-1185">Reference proteome</keyword>
<evidence type="ECO:0000313" key="3">
    <source>
        <dbReference type="Proteomes" id="UP000825123"/>
    </source>
</evidence>
<gene>
    <name evidence="2" type="ORF">KN1_08290</name>
</gene>
<dbReference type="AlphaFoldDB" id="A0A8D5U5T7"/>
<dbReference type="PROSITE" id="PS50972">
    <property type="entry name" value="PTERIN_BINDING"/>
    <property type="match status" value="1"/>
</dbReference>
<sequence length="509" mass="57110">MRILLVTGKLASKAVHDVAKKIGAEIIVLDYPVAALMTVDYIAENLKRFRERIKDYDYIIIPGLASGDAKVIEEEVGVKTYKGTEDIHDLPSAVDLIKKGYELSTVYPADKLIQLEKRKNIEETLKLLEEQGNYKFEVNNVKIPITPPPFRIFLEVNATKPIKNLEEEIEEKRDFIDVVVLGFPNGHNDLDEVRSKVSAIAELVPVAIDSASPNELVEGVKAGACFVFNLNEENIDKLELVKKDASFVVAPFSSENRAEVTIKIYEQAKQRGYDRLILDPIISPPLYGVVDSIVEFRKVRHKVKDEPMLMGVLNVTELIDADSVGVNALMTTIAGELGVANLLIMDKGKTRGSAIEVKRASQMVGVAMKEHRLPKDLGIDLLILKDKGKRGIETSSLDLYTPEVVEGHIEPRNMDKGYVKIVKDDRYIYLNWYGKEKFTLIGNDGLSLGRRLLEKTAVNPEHALYIGYELAKAEIALNLGKEYIQDKPLFKPYGYNSINTLRNKKDSER</sequence>
<protein>
    <submittedName>
        <fullName evidence="2">Dihydropteroate synthase</fullName>
    </submittedName>
</protein>
<dbReference type="KEGG" id="csty:KN1_08290"/>
<name>A0A8D5U5T7_9CREN</name>
<evidence type="ECO:0000313" key="2">
    <source>
        <dbReference type="EMBL" id="BCU69532.1"/>
    </source>
</evidence>
<dbReference type="GO" id="GO:0042558">
    <property type="term" value="P:pteridine-containing compound metabolic process"/>
    <property type="evidence" value="ECO:0007669"/>
    <property type="project" value="InterPro"/>
</dbReference>
<dbReference type="Pfam" id="PF20123">
    <property type="entry name" value="DUF6513"/>
    <property type="match status" value="1"/>
</dbReference>
<dbReference type="EMBL" id="AP024597">
    <property type="protein sequence ID" value="BCU69532.1"/>
    <property type="molecule type" value="Genomic_DNA"/>
</dbReference>
<organism evidence="2 3">
    <name type="scientific">Stygiolobus caldivivus</name>
    <dbReference type="NCBI Taxonomy" id="2824673"/>
    <lineage>
        <taxon>Archaea</taxon>
        <taxon>Thermoproteota</taxon>
        <taxon>Thermoprotei</taxon>
        <taxon>Sulfolobales</taxon>
        <taxon>Sulfolobaceae</taxon>
        <taxon>Stygiolobus</taxon>
    </lineage>
</organism>
<dbReference type="RefSeq" id="WP_221289551.1">
    <property type="nucleotide sequence ID" value="NZ_AP024597.1"/>
</dbReference>
<dbReference type="NCBIfam" id="TIGR00284">
    <property type="entry name" value="dihydropteroate synthase-like protein"/>
    <property type="match status" value="1"/>
</dbReference>
<reference evidence="2 3" key="1">
    <citation type="submission" date="2021-04" db="EMBL/GenBank/DDBJ databases">
        <title>Complete genome sequence of Stygiolobus sp. KN-1.</title>
        <authorList>
            <person name="Nakamura K."/>
            <person name="Sakai H."/>
            <person name="Kurosawa N."/>
        </authorList>
    </citation>
    <scope>NUCLEOTIDE SEQUENCE [LARGE SCALE GENOMIC DNA]</scope>
    <source>
        <strain evidence="2 3">KN-1</strain>
    </source>
</reference>
<dbReference type="SUPFAM" id="SSF51717">
    <property type="entry name" value="Dihydropteroate synthetase-like"/>
    <property type="match status" value="1"/>
</dbReference>
<dbReference type="InterPro" id="IPR045406">
    <property type="entry name" value="DUF6513"/>
</dbReference>
<dbReference type="Pfam" id="PF14251">
    <property type="entry name" value="PterinBD-DUF4346"/>
    <property type="match status" value="1"/>
</dbReference>
<feature type="domain" description="Pterin-binding" evidence="1">
    <location>
        <begin position="136"/>
        <end position="365"/>
    </location>
</feature>